<accession>A0A067TDF4</accession>
<dbReference type="Proteomes" id="UP000027222">
    <property type="component" value="Unassembled WGS sequence"/>
</dbReference>
<gene>
    <name evidence="2" type="ORF">GALMADRAFT_136868</name>
</gene>
<feature type="compositionally biased region" description="Polar residues" evidence="1">
    <location>
        <begin position="29"/>
        <end position="43"/>
    </location>
</feature>
<feature type="region of interest" description="Disordered" evidence="1">
    <location>
        <begin position="1"/>
        <end position="156"/>
    </location>
</feature>
<dbReference type="HOGENOM" id="CLU_1023685_0_0_1"/>
<feature type="compositionally biased region" description="Polar residues" evidence="1">
    <location>
        <begin position="1"/>
        <end position="17"/>
    </location>
</feature>
<feature type="compositionally biased region" description="Low complexity" evidence="1">
    <location>
        <begin position="260"/>
        <end position="276"/>
    </location>
</feature>
<evidence type="ECO:0000313" key="2">
    <source>
        <dbReference type="EMBL" id="KDR80377.1"/>
    </source>
</evidence>
<dbReference type="AlphaFoldDB" id="A0A067TDF4"/>
<reference evidence="3" key="1">
    <citation type="journal article" date="2014" name="Proc. Natl. Acad. Sci. U.S.A.">
        <title>Extensive sampling of basidiomycete genomes demonstrates inadequacy of the white-rot/brown-rot paradigm for wood decay fungi.</title>
        <authorList>
            <person name="Riley R."/>
            <person name="Salamov A.A."/>
            <person name="Brown D.W."/>
            <person name="Nagy L.G."/>
            <person name="Floudas D."/>
            <person name="Held B.W."/>
            <person name="Levasseur A."/>
            <person name="Lombard V."/>
            <person name="Morin E."/>
            <person name="Otillar R."/>
            <person name="Lindquist E.A."/>
            <person name="Sun H."/>
            <person name="LaButti K.M."/>
            <person name="Schmutz J."/>
            <person name="Jabbour D."/>
            <person name="Luo H."/>
            <person name="Baker S.E."/>
            <person name="Pisabarro A.G."/>
            <person name="Walton J.D."/>
            <person name="Blanchette R.A."/>
            <person name="Henrissat B."/>
            <person name="Martin F."/>
            <person name="Cullen D."/>
            <person name="Hibbett D.S."/>
            <person name="Grigoriev I.V."/>
        </authorList>
    </citation>
    <scope>NUCLEOTIDE SEQUENCE [LARGE SCALE GENOMIC DNA]</scope>
    <source>
        <strain evidence="3">CBS 339.88</strain>
    </source>
</reference>
<feature type="region of interest" description="Disordered" evidence="1">
    <location>
        <begin position="260"/>
        <end position="285"/>
    </location>
</feature>
<organism evidence="2 3">
    <name type="scientific">Galerina marginata (strain CBS 339.88)</name>
    <dbReference type="NCBI Taxonomy" id="685588"/>
    <lineage>
        <taxon>Eukaryota</taxon>
        <taxon>Fungi</taxon>
        <taxon>Dikarya</taxon>
        <taxon>Basidiomycota</taxon>
        <taxon>Agaricomycotina</taxon>
        <taxon>Agaricomycetes</taxon>
        <taxon>Agaricomycetidae</taxon>
        <taxon>Agaricales</taxon>
        <taxon>Agaricineae</taxon>
        <taxon>Strophariaceae</taxon>
        <taxon>Galerina</taxon>
    </lineage>
</organism>
<dbReference type="OrthoDB" id="3265369at2759"/>
<dbReference type="STRING" id="685588.A0A067TDF4"/>
<keyword evidence="3" id="KW-1185">Reference proteome</keyword>
<sequence>MSLRTFTVFQDTVSSDAPQPKISRPNAVLTRSSSLGGASSNHATALGDHAALDKENYHPVTGERAGPSNLSSKKRKTTVLATKVQPLSSAPKSKKEKDTSAEPDQKKRKASSATKSKSKKEVKGLGPKKTGTKRAGSRKVSPMPRLNEEEEVEKGRISQADIDSRCYELTVKPLADVSEAYEEASVFDELITATTEDKVKFCTAKASSVEPEIRDYFQPTQALFRSTTTRTRALSEDVPEQRTFSTPERKQIYAAFTFSSPSASSTRMSKASRSGSVSPAEPDLL</sequence>
<protein>
    <submittedName>
        <fullName evidence="2">Uncharacterized protein</fullName>
    </submittedName>
</protein>
<proteinExistence type="predicted"/>
<evidence type="ECO:0000313" key="3">
    <source>
        <dbReference type="Proteomes" id="UP000027222"/>
    </source>
</evidence>
<dbReference type="EMBL" id="KL142372">
    <property type="protein sequence ID" value="KDR80377.1"/>
    <property type="molecule type" value="Genomic_DNA"/>
</dbReference>
<name>A0A067TDF4_GALM3</name>
<feature type="compositionally biased region" description="Basic and acidic residues" evidence="1">
    <location>
        <begin position="93"/>
        <end position="105"/>
    </location>
</feature>
<evidence type="ECO:0000256" key="1">
    <source>
        <dbReference type="SAM" id="MobiDB-lite"/>
    </source>
</evidence>
<feature type="compositionally biased region" description="Basic residues" evidence="1">
    <location>
        <begin position="106"/>
        <end position="120"/>
    </location>
</feature>